<evidence type="ECO:0000313" key="2">
    <source>
        <dbReference type="Proteomes" id="UP001140234"/>
    </source>
</evidence>
<comment type="caution">
    <text evidence="1">The sequence shown here is derived from an EMBL/GenBank/DDBJ whole genome shotgun (WGS) entry which is preliminary data.</text>
</comment>
<protein>
    <submittedName>
        <fullName evidence="1">Uncharacterized protein</fullName>
    </submittedName>
</protein>
<sequence>MFCTRLLERGQLLLSRASSSHRKAARQDRVLSSNHGSSATALQADAGRASSPAPAAVSAGKGPADFRVPGLRDSAALAPADFASSMPAMSRRDVEDACPAAPGPPAAQSQQQLEAGRRPRKLIRNPNNTSHRPRSHPSRFSQSMDFVRPRARNSTASPAPRSRTLAQPFSQLLACCSPVGLFRRGPSYGSMRTDGDAAEGDDAEADTEPAQDSPVARPQLPPLVRDSPLAPHVGTSATDTAVVVGSLDDQTNGSSKGSASTSNGPKHVGPPDDTDDAAESDWLVSRSDRGRSSYDTDDYSSPGSGLPGIAAGSAMPVPAGHGMRSAGAADLETDPGDSLYRTPPTSLGDMPGASSRVPQGSAGLARDSAAARPTTADDIPTNTMSKLYLGDEAYEHVPRRLTVDSSMADRESVTDRAAGAETGTSDGRSDLDADDESLRAEITSPPNNVVSASSERLVTHVEGRALLPALPPQLKGRKCLVLDLDETLVHSSFREVDQPDYVVPVILEGQEHSVYVVKRPGVDEFINVVGQYYEVVVFTASLSMYADPVLDLLDKNRAVHHRLFRESCNLYNGNYVKDLSRLGRDVTQSIIIDNSPASYAFHPHNAIGISTWLNDPMDTELRDLIPFLIDLTRVDDVSAVLSLTHNQALFAQE</sequence>
<gene>
    <name evidence="1" type="ORF">IWQ57_002271</name>
</gene>
<name>A0ACC1K0W0_9FUNG</name>
<organism evidence="1 2">
    <name type="scientific">Coemansia nantahalensis</name>
    <dbReference type="NCBI Taxonomy" id="2789366"/>
    <lineage>
        <taxon>Eukaryota</taxon>
        <taxon>Fungi</taxon>
        <taxon>Fungi incertae sedis</taxon>
        <taxon>Zoopagomycota</taxon>
        <taxon>Kickxellomycotina</taxon>
        <taxon>Kickxellomycetes</taxon>
        <taxon>Kickxellales</taxon>
        <taxon>Kickxellaceae</taxon>
        <taxon>Coemansia</taxon>
    </lineage>
</organism>
<reference evidence="1" key="1">
    <citation type="submission" date="2022-07" db="EMBL/GenBank/DDBJ databases">
        <title>Phylogenomic reconstructions and comparative analyses of Kickxellomycotina fungi.</title>
        <authorList>
            <person name="Reynolds N.K."/>
            <person name="Stajich J.E."/>
            <person name="Barry K."/>
            <person name="Grigoriev I.V."/>
            <person name="Crous P."/>
            <person name="Smith M.E."/>
        </authorList>
    </citation>
    <scope>NUCLEOTIDE SEQUENCE</scope>
    <source>
        <strain evidence="1">CBS 109366</strain>
    </source>
</reference>
<keyword evidence="2" id="KW-1185">Reference proteome</keyword>
<proteinExistence type="predicted"/>
<evidence type="ECO:0000313" key="1">
    <source>
        <dbReference type="EMBL" id="KAJ2771312.1"/>
    </source>
</evidence>
<accession>A0ACC1K0W0</accession>
<dbReference type="EMBL" id="JANBUJ010000559">
    <property type="protein sequence ID" value="KAJ2771312.1"/>
    <property type="molecule type" value="Genomic_DNA"/>
</dbReference>
<dbReference type="Proteomes" id="UP001140234">
    <property type="component" value="Unassembled WGS sequence"/>
</dbReference>